<dbReference type="RefSeq" id="WP_311503435.1">
    <property type="nucleotide sequence ID" value="NZ_JAVRHK010000007.1"/>
</dbReference>
<dbReference type="SUPFAM" id="SSF52283">
    <property type="entry name" value="Formate/glycerate dehydrogenase catalytic domain-like"/>
    <property type="match status" value="1"/>
</dbReference>
<evidence type="ECO:0000313" key="5">
    <source>
        <dbReference type="Proteomes" id="UP001262582"/>
    </source>
</evidence>
<dbReference type="Pfam" id="PF02826">
    <property type="entry name" value="2-Hacid_dh_C"/>
    <property type="match status" value="1"/>
</dbReference>
<comment type="caution">
    <text evidence="4">The sequence shown here is derived from an EMBL/GenBank/DDBJ whole genome shotgun (WGS) entry which is preliminary data.</text>
</comment>
<keyword evidence="5" id="KW-1185">Reference proteome</keyword>
<dbReference type="Proteomes" id="UP001262582">
    <property type="component" value="Unassembled WGS sequence"/>
</dbReference>
<dbReference type="SUPFAM" id="SSF51735">
    <property type="entry name" value="NAD(P)-binding Rossmann-fold domains"/>
    <property type="match status" value="1"/>
</dbReference>
<name>A0ABU3D6D3_9FLAO</name>
<protein>
    <submittedName>
        <fullName evidence="4">Glyoxylate/hydroxypyruvate reductase A</fullName>
    </submittedName>
</protein>
<dbReference type="PANTHER" id="PTHR43333:SF1">
    <property type="entry name" value="D-ISOMER SPECIFIC 2-HYDROXYACID DEHYDROGENASE NAD-BINDING DOMAIN-CONTAINING PROTEIN"/>
    <property type="match status" value="1"/>
</dbReference>
<evidence type="ECO:0000256" key="1">
    <source>
        <dbReference type="ARBA" id="ARBA00023002"/>
    </source>
</evidence>
<dbReference type="InterPro" id="IPR006140">
    <property type="entry name" value="D-isomer_DH_NAD-bd"/>
</dbReference>
<organism evidence="4 5">
    <name type="scientific">Autumnicola musiva</name>
    <dbReference type="NCBI Taxonomy" id="3075589"/>
    <lineage>
        <taxon>Bacteria</taxon>
        <taxon>Pseudomonadati</taxon>
        <taxon>Bacteroidota</taxon>
        <taxon>Flavobacteriia</taxon>
        <taxon>Flavobacteriales</taxon>
        <taxon>Flavobacteriaceae</taxon>
        <taxon>Autumnicola</taxon>
    </lineage>
</organism>
<dbReference type="PANTHER" id="PTHR43333">
    <property type="entry name" value="2-HACID_DH_C DOMAIN-CONTAINING PROTEIN"/>
    <property type="match status" value="1"/>
</dbReference>
<keyword evidence="1" id="KW-0560">Oxidoreductase</keyword>
<dbReference type="CDD" id="cd12164">
    <property type="entry name" value="GDH_like_2"/>
    <property type="match status" value="1"/>
</dbReference>
<reference evidence="4 5" key="1">
    <citation type="submission" date="2023-09" db="EMBL/GenBank/DDBJ databases">
        <authorList>
            <person name="Rey-Velasco X."/>
        </authorList>
    </citation>
    <scope>NUCLEOTIDE SEQUENCE [LARGE SCALE GENOMIC DNA]</scope>
    <source>
        <strain evidence="4 5">F117</strain>
    </source>
</reference>
<dbReference type="Gene3D" id="3.40.50.720">
    <property type="entry name" value="NAD(P)-binding Rossmann-like Domain"/>
    <property type="match status" value="2"/>
</dbReference>
<gene>
    <name evidence="4" type="ORF">RM539_10925</name>
</gene>
<dbReference type="PROSITE" id="PS00671">
    <property type="entry name" value="D_2_HYDROXYACID_DH_3"/>
    <property type="match status" value="1"/>
</dbReference>
<evidence type="ECO:0000259" key="3">
    <source>
        <dbReference type="Pfam" id="PF02826"/>
    </source>
</evidence>
<proteinExistence type="predicted"/>
<feature type="domain" description="D-isomer specific 2-hydroxyacid dehydrogenase NAD-binding" evidence="3">
    <location>
        <begin position="101"/>
        <end position="274"/>
    </location>
</feature>
<keyword evidence="2" id="KW-0520">NAD</keyword>
<dbReference type="InterPro" id="IPR029753">
    <property type="entry name" value="D-isomer_DH_CS"/>
</dbReference>
<dbReference type="InterPro" id="IPR036291">
    <property type="entry name" value="NAD(P)-bd_dom_sf"/>
</dbReference>
<evidence type="ECO:0000313" key="4">
    <source>
        <dbReference type="EMBL" id="MDT0677095.1"/>
    </source>
</evidence>
<accession>A0ABU3D6D3</accession>
<sequence length="309" mass="34782">MSFLIVSPGRDPQPWIEALKNQHPGLDIYVYPEDHNKEEVEFALAWNHPRGLFKNYPNLKVVASMGAGVDHITSDKELPEHVKITKVVDDQLTTDMSDFVLSLVMDHTRRLSIYKDQKKEKSWNRTPYKRPRNVTVGIMGVGVLGSAVGEKLSANGFNVLGWAKSEKDKQDMNTYCGQEGLEEFLSKSNVLVCLLPLTSKTENILNADVFEKLPKGAYVINVARGEHLVEQDLLEMIGSGHLSGAALDVFREEPLPENHPFWENSEILITPHIASVTSAESVMPQIIENYERMKEGEPLKNVVERDKGY</sequence>
<dbReference type="EMBL" id="JAVRHK010000007">
    <property type="protein sequence ID" value="MDT0677095.1"/>
    <property type="molecule type" value="Genomic_DNA"/>
</dbReference>
<evidence type="ECO:0000256" key="2">
    <source>
        <dbReference type="ARBA" id="ARBA00023027"/>
    </source>
</evidence>